<feature type="chain" id="PRO_5045860390" description="YtkA-like domain-containing protein" evidence="1">
    <location>
        <begin position="32"/>
        <end position="226"/>
    </location>
</feature>
<keyword evidence="3" id="KW-1185">Reference proteome</keyword>
<dbReference type="Proteomes" id="UP001370348">
    <property type="component" value="Chromosome"/>
</dbReference>
<dbReference type="EMBL" id="CP089984">
    <property type="protein sequence ID" value="WXB14522.1"/>
    <property type="molecule type" value="Genomic_DNA"/>
</dbReference>
<name>A0ABZ2LUU8_9BACT</name>
<accession>A0ABZ2LUU8</accession>
<sequence>MAKRLTWSGKIVRALTLASSLAGLVMLFSCSDDDKKSGPITCNNPSGGVVSGQADNHCGGSKTPIMESACSLKPDGGATIQSVLLHHGDASAGDGGADPGYGPTLTGNESDDDDCKYHVKWEAENPSTVCVNGDIFFRVTLTTTADGAPVRNNVPIRVEAVLDHKFPAPPTDQRSLEIAGSPGVYSVGPIRLDRPGQWMVRFHVREECGDAESSPHGHAAYFVAVP</sequence>
<keyword evidence="1" id="KW-0732">Signal</keyword>
<evidence type="ECO:0000313" key="3">
    <source>
        <dbReference type="Proteomes" id="UP001370348"/>
    </source>
</evidence>
<reference evidence="2 3" key="1">
    <citation type="submission" date="2021-12" db="EMBL/GenBank/DDBJ databases">
        <title>Discovery of the Pendulisporaceae a myxobacterial family with distinct sporulation behavior and unique specialized metabolism.</title>
        <authorList>
            <person name="Garcia R."/>
            <person name="Popoff A."/>
            <person name="Bader C.D."/>
            <person name="Loehr J."/>
            <person name="Walesch S."/>
            <person name="Walt C."/>
            <person name="Boldt J."/>
            <person name="Bunk B."/>
            <person name="Haeckl F.J.F.P.J."/>
            <person name="Gunesch A.P."/>
            <person name="Birkelbach J."/>
            <person name="Nuebel U."/>
            <person name="Pietschmann T."/>
            <person name="Bach T."/>
            <person name="Mueller R."/>
        </authorList>
    </citation>
    <scope>NUCLEOTIDE SEQUENCE [LARGE SCALE GENOMIC DNA]</scope>
    <source>
        <strain evidence="2 3">MSr11954</strain>
    </source>
</reference>
<dbReference type="RefSeq" id="WP_394824144.1">
    <property type="nucleotide sequence ID" value="NZ_CP089984.1"/>
</dbReference>
<protein>
    <recommendedName>
        <fullName evidence="4">YtkA-like domain-containing protein</fullName>
    </recommendedName>
</protein>
<proteinExistence type="predicted"/>
<gene>
    <name evidence="2" type="ORF">LZC94_42695</name>
</gene>
<dbReference type="PROSITE" id="PS51257">
    <property type="entry name" value="PROKAR_LIPOPROTEIN"/>
    <property type="match status" value="1"/>
</dbReference>
<feature type="signal peptide" evidence="1">
    <location>
        <begin position="1"/>
        <end position="31"/>
    </location>
</feature>
<evidence type="ECO:0008006" key="4">
    <source>
        <dbReference type="Google" id="ProtNLM"/>
    </source>
</evidence>
<organism evidence="2 3">
    <name type="scientific">Pendulispora albinea</name>
    <dbReference type="NCBI Taxonomy" id="2741071"/>
    <lineage>
        <taxon>Bacteria</taxon>
        <taxon>Pseudomonadati</taxon>
        <taxon>Myxococcota</taxon>
        <taxon>Myxococcia</taxon>
        <taxon>Myxococcales</taxon>
        <taxon>Sorangiineae</taxon>
        <taxon>Pendulisporaceae</taxon>
        <taxon>Pendulispora</taxon>
    </lineage>
</organism>
<evidence type="ECO:0000313" key="2">
    <source>
        <dbReference type="EMBL" id="WXB14522.1"/>
    </source>
</evidence>
<evidence type="ECO:0000256" key="1">
    <source>
        <dbReference type="SAM" id="SignalP"/>
    </source>
</evidence>